<reference evidence="8" key="1">
    <citation type="journal article" date="2019" name="Int. J. Syst. Evol. Microbiol.">
        <title>The Global Catalogue of Microorganisms (GCM) 10K type strain sequencing project: providing services to taxonomists for standard genome sequencing and annotation.</title>
        <authorList>
            <consortium name="The Broad Institute Genomics Platform"/>
            <consortium name="The Broad Institute Genome Sequencing Center for Infectious Disease"/>
            <person name="Wu L."/>
            <person name="Ma J."/>
        </authorList>
    </citation>
    <scope>NUCLEOTIDE SEQUENCE [LARGE SCALE GENOMIC DNA]</scope>
    <source>
        <strain evidence="8">2902at01</strain>
    </source>
</reference>
<dbReference type="InterPro" id="IPR036390">
    <property type="entry name" value="WH_DNA-bd_sf"/>
</dbReference>
<dbReference type="SMART" id="SM00346">
    <property type="entry name" value="HTH_ICLR"/>
    <property type="match status" value="1"/>
</dbReference>
<dbReference type="PANTHER" id="PTHR30136">
    <property type="entry name" value="HELIX-TURN-HELIX TRANSCRIPTIONAL REGULATOR, ICLR FAMILY"/>
    <property type="match status" value="1"/>
</dbReference>
<feature type="domain" description="IclR-ED" evidence="6">
    <location>
        <begin position="94"/>
        <end position="278"/>
    </location>
</feature>
<dbReference type="SUPFAM" id="SSF46785">
    <property type="entry name" value="Winged helix' DNA-binding domain"/>
    <property type="match status" value="1"/>
</dbReference>
<evidence type="ECO:0000259" key="5">
    <source>
        <dbReference type="PROSITE" id="PS51077"/>
    </source>
</evidence>
<dbReference type="PANTHER" id="PTHR30136:SF35">
    <property type="entry name" value="HTH-TYPE TRANSCRIPTIONAL REGULATOR RV1719"/>
    <property type="match status" value="1"/>
</dbReference>
<sequence>MSNSFPPRRGETGRQPGTGTPPPPRTPGDSGLSSVDNALHLLQLIGERRVLRVAEAAEELDVARSTAHRLLTALRARGFVMQDKPNGVYRPGSALNEIGLAAIGRIDIRRVARPILEQLREQTQETVSLLLLEGQNVRFMDCVESPRSVRVGSRTGLMLPAHCTAGGKAILAALPRTELSRRYPDRLLESRTQSSIQTWEQLETELADIRTAGYAVNIEEGEKGISAVGTAVRDLIGAPLAALAVAVPTSRMGNADAARQLAPALEQAQAAITELLRAEL</sequence>
<gene>
    <name evidence="7" type="ORF">ACFOX0_20185</name>
</gene>
<accession>A0ABV8KQH2</accession>
<dbReference type="RefSeq" id="WP_377548212.1">
    <property type="nucleotide sequence ID" value="NZ_JBHSBN010000014.1"/>
</dbReference>
<keyword evidence="3" id="KW-0804">Transcription</keyword>
<keyword evidence="2" id="KW-0238">DNA-binding</keyword>
<comment type="caution">
    <text evidence="7">The sequence shown here is derived from an EMBL/GenBank/DDBJ whole genome shotgun (WGS) entry which is preliminary data.</text>
</comment>
<dbReference type="Gene3D" id="3.30.450.40">
    <property type="match status" value="1"/>
</dbReference>
<keyword evidence="8" id="KW-1185">Reference proteome</keyword>
<dbReference type="PROSITE" id="PS51078">
    <property type="entry name" value="ICLR_ED"/>
    <property type="match status" value="1"/>
</dbReference>
<dbReference type="SUPFAM" id="SSF55781">
    <property type="entry name" value="GAF domain-like"/>
    <property type="match status" value="1"/>
</dbReference>
<evidence type="ECO:0000313" key="7">
    <source>
        <dbReference type="EMBL" id="MFC4108239.1"/>
    </source>
</evidence>
<feature type="domain" description="HTH iclR-type" evidence="5">
    <location>
        <begin position="32"/>
        <end position="93"/>
    </location>
</feature>
<dbReference type="InterPro" id="IPR029016">
    <property type="entry name" value="GAF-like_dom_sf"/>
</dbReference>
<evidence type="ECO:0000256" key="1">
    <source>
        <dbReference type="ARBA" id="ARBA00023015"/>
    </source>
</evidence>
<dbReference type="InterPro" id="IPR036388">
    <property type="entry name" value="WH-like_DNA-bd_sf"/>
</dbReference>
<dbReference type="InterPro" id="IPR005471">
    <property type="entry name" value="Tscrpt_reg_IclR_N"/>
</dbReference>
<evidence type="ECO:0000256" key="3">
    <source>
        <dbReference type="ARBA" id="ARBA00023163"/>
    </source>
</evidence>
<evidence type="ECO:0000259" key="6">
    <source>
        <dbReference type="PROSITE" id="PS51078"/>
    </source>
</evidence>
<dbReference type="Pfam" id="PF01614">
    <property type="entry name" value="IclR_C"/>
    <property type="match status" value="1"/>
</dbReference>
<dbReference type="Pfam" id="PF09339">
    <property type="entry name" value="HTH_IclR"/>
    <property type="match status" value="1"/>
</dbReference>
<dbReference type="PROSITE" id="PS51077">
    <property type="entry name" value="HTH_ICLR"/>
    <property type="match status" value="1"/>
</dbReference>
<keyword evidence="1" id="KW-0805">Transcription regulation</keyword>
<feature type="region of interest" description="Disordered" evidence="4">
    <location>
        <begin position="1"/>
        <end position="33"/>
    </location>
</feature>
<organism evidence="7 8">
    <name type="scientific">Micromonospora zhanjiangensis</name>
    <dbReference type="NCBI Taxonomy" id="1522057"/>
    <lineage>
        <taxon>Bacteria</taxon>
        <taxon>Bacillati</taxon>
        <taxon>Actinomycetota</taxon>
        <taxon>Actinomycetes</taxon>
        <taxon>Micromonosporales</taxon>
        <taxon>Micromonosporaceae</taxon>
        <taxon>Micromonospora</taxon>
    </lineage>
</organism>
<dbReference type="InterPro" id="IPR014757">
    <property type="entry name" value="Tscrpt_reg_IclR_C"/>
</dbReference>
<evidence type="ECO:0000256" key="4">
    <source>
        <dbReference type="SAM" id="MobiDB-lite"/>
    </source>
</evidence>
<dbReference type="Proteomes" id="UP001595868">
    <property type="component" value="Unassembled WGS sequence"/>
</dbReference>
<name>A0ABV8KQH2_9ACTN</name>
<evidence type="ECO:0000313" key="8">
    <source>
        <dbReference type="Proteomes" id="UP001595868"/>
    </source>
</evidence>
<dbReference type="InterPro" id="IPR050707">
    <property type="entry name" value="HTH_MetabolicPath_Reg"/>
</dbReference>
<protein>
    <submittedName>
        <fullName evidence="7">IclR family transcriptional regulator</fullName>
    </submittedName>
</protein>
<dbReference type="EMBL" id="JBHSBN010000014">
    <property type="protein sequence ID" value="MFC4108239.1"/>
    <property type="molecule type" value="Genomic_DNA"/>
</dbReference>
<evidence type="ECO:0000256" key="2">
    <source>
        <dbReference type="ARBA" id="ARBA00023125"/>
    </source>
</evidence>
<dbReference type="Gene3D" id="1.10.10.10">
    <property type="entry name" value="Winged helix-like DNA-binding domain superfamily/Winged helix DNA-binding domain"/>
    <property type="match status" value="1"/>
</dbReference>
<proteinExistence type="predicted"/>